<keyword evidence="2" id="KW-1185">Reference proteome</keyword>
<dbReference type="EMBL" id="LJIJ01000175">
    <property type="protein sequence ID" value="ODN01020.1"/>
    <property type="molecule type" value="Genomic_DNA"/>
</dbReference>
<comment type="caution">
    <text evidence="1">The sequence shown here is derived from an EMBL/GenBank/DDBJ whole genome shotgun (WGS) entry which is preliminary data.</text>
</comment>
<reference evidence="1 2" key="1">
    <citation type="journal article" date="2016" name="Genome Biol. Evol.">
        <title>Gene Family Evolution Reflects Adaptation to Soil Environmental Stressors in the Genome of the Collembolan Orchesella cincta.</title>
        <authorList>
            <person name="Faddeeva-Vakhrusheva A."/>
            <person name="Derks M.F."/>
            <person name="Anvar S.Y."/>
            <person name="Agamennone V."/>
            <person name="Suring W."/>
            <person name="Smit S."/>
            <person name="van Straalen N.M."/>
            <person name="Roelofs D."/>
        </authorList>
    </citation>
    <scope>NUCLEOTIDE SEQUENCE [LARGE SCALE GENOMIC DNA]</scope>
    <source>
        <tissue evidence="1">Mixed pool</tissue>
    </source>
</reference>
<proteinExistence type="predicted"/>
<dbReference type="AlphaFoldDB" id="A0A1D2N6X8"/>
<evidence type="ECO:0000313" key="1">
    <source>
        <dbReference type="EMBL" id="ODN01020.1"/>
    </source>
</evidence>
<dbReference type="Proteomes" id="UP000094527">
    <property type="component" value="Unassembled WGS sequence"/>
</dbReference>
<sequence length="102" mass="11819">MRGGRRNVFVTLKETVMLVNSDDNDWVLVVRGMWEVLIRKEEWTLILTASPQIWGCLVQFQPHLTRNVYDVSRHVTTFTSPHKSIRYSTFTSELSKSSCLSS</sequence>
<gene>
    <name evidence="1" type="ORF">Ocin01_05662</name>
</gene>
<organism evidence="1 2">
    <name type="scientific">Orchesella cincta</name>
    <name type="common">Springtail</name>
    <name type="synonym">Podura cincta</name>
    <dbReference type="NCBI Taxonomy" id="48709"/>
    <lineage>
        <taxon>Eukaryota</taxon>
        <taxon>Metazoa</taxon>
        <taxon>Ecdysozoa</taxon>
        <taxon>Arthropoda</taxon>
        <taxon>Hexapoda</taxon>
        <taxon>Collembola</taxon>
        <taxon>Entomobryomorpha</taxon>
        <taxon>Entomobryoidea</taxon>
        <taxon>Orchesellidae</taxon>
        <taxon>Orchesellinae</taxon>
        <taxon>Orchesella</taxon>
    </lineage>
</organism>
<accession>A0A1D2N6X8</accession>
<evidence type="ECO:0000313" key="2">
    <source>
        <dbReference type="Proteomes" id="UP000094527"/>
    </source>
</evidence>
<name>A0A1D2N6X8_ORCCI</name>
<protein>
    <submittedName>
        <fullName evidence="1">Uncharacterized protein</fullName>
    </submittedName>
</protein>